<feature type="chain" id="PRO_5038894064" description="Lipoprotein" evidence="2">
    <location>
        <begin position="19"/>
        <end position="60"/>
    </location>
</feature>
<feature type="compositionally biased region" description="Low complexity" evidence="1">
    <location>
        <begin position="44"/>
        <end position="60"/>
    </location>
</feature>
<dbReference type="AlphaFoldDB" id="A0A173ZBM0"/>
<gene>
    <name evidence="3" type="ORF">ERS852471_00430</name>
</gene>
<evidence type="ECO:0008006" key="5">
    <source>
        <dbReference type="Google" id="ProtNLM"/>
    </source>
</evidence>
<proteinExistence type="predicted"/>
<protein>
    <recommendedName>
        <fullName evidence="5">Lipoprotein</fullName>
    </recommendedName>
</protein>
<feature type="region of interest" description="Disordered" evidence="1">
    <location>
        <begin position="18"/>
        <end position="60"/>
    </location>
</feature>
<keyword evidence="2" id="KW-0732">Signal</keyword>
<dbReference type="RefSeq" id="WP_055263448.1">
    <property type="nucleotide sequence ID" value="NZ_CABIXQ010000002.1"/>
</dbReference>
<dbReference type="PROSITE" id="PS51257">
    <property type="entry name" value="PROKAR_LIPOPROTEIN"/>
    <property type="match status" value="1"/>
</dbReference>
<dbReference type="EMBL" id="CYZX01000002">
    <property type="protein sequence ID" value="CUN73387.1"/>
    <property type="molecule type" value="Genomic_DNA"/>
</dbReference>
<evidence type="ECO:0000313" key="4">
    <source>
        <dbReference type="Proteomes" id="UP000095594"/>
    </source>
</evidence>
<reference evidence="3 4" key="1">
    <citation type="submission" date="2015-09" db="EMBL/GenBank/DDBJ databases">
        <authorList>
            <consortium name="Pathogen Informatics"/>
        </authorList>
    </citation>
    <scope>NUCLEOTIDE SEQUENCE [LARGE SCALE GENOMIC DNA]</scope>
    <source>
        <strain evidence="3 4">2789STDY5834856</strain>
    </source>
</reference>
<feature type="signal peptide" evidence="2">
    <location>
        <begin position="1"/>
        <end position="18"/>
    </location>
</feature>
<name>A0A173ZBM0_9CLOT</name>
<sequence>MKKLIILGLITLSLFVSCGNNTTPNDNKDNKATDTTDYGKEAPSTNSNETDSNTNTNQTH</sequence>
<organism evidence="3 4">
    <name type="scientific">Clostridium disporicum</name>
    <dbReference type="NCBI Taxonomy" id="84024"/>
    <lineage>
        <taxon>Bacteria</taxon>
        <taxon>Bacillati</taxon>
        <taxon>Bacillota</taxon>
        <taxon>Clostridia</taxon>
        <taxon>Eubacteriales</taxon>
        <taxon>Clostridiaceae</taxon>
        <taxon>Clostridium</taxon>
    </lineage>
</organism>
<feature type="compositionally biased region" description="Basic and acidic residues" evidence="1">
    <location>
        <begin position="26"/>
        <end position="40"/>
    </location>
</feature>
<accession>A0A173ZBM0</accession>
<evidence type="ECO:0000256" key="2">
    <source>
        <dbReference type="SAM" id="SignalP"/>
    </source>
</evidence>
<evidence type="ECO:0000256" key="1">
    <source>
        <dbReference type="SAM" id="MobiDB-lite"/>
    </source>
</evidence>
<evidence type="ECO:0000313" key="3">
    <source>
        <dbReference type="EMBL" id="CUN73387.1"/>
    </source>
</evidence>
<dbReference type="Proteomes" id="UP000095594">
    <property type="component" value="Unassembled WGS sequence"/>
</dbReference>